<evidence type="ECO:0000313" key="3">
    <source>
        <dbReference type="Proteomes" id="UP000000445"/>
    </source>
</evidence>
<organism evidence="2 3">
    <name type="scientific">Thermotoga neapolitana (strain ATCC 49049 / DSM 4359 / NBRC 107923 / NS-E)</name>
    <dbReference type="NCBI Taxonomy" id="309803"/>
    <lineage>
        <taxon>Bacteria</taxon>
        <taxon>Thermotogati</taxon>
        <taxon>Thermotogota</taxon>
        <taxon>Thermotogae</taxon>
        <taxon>Thermotogales</taxon>
        <taxon>Thermotogaceae</taxon>
        <taxon>Thermotoga</taxon>
    </lineage>
</organism>
<protein>
    <submittedName>
        <fullName evidence="2">Uncharacterized protein</fullName>
    </submittedName>
</protein>
<evidence type="ECO:0000313" key="2">
    <source>
        <dbReference type="EMBL" id="ACM22775.1"/>
    </source>
</evidence>
<accession>B9K742</accession>
<keyword evidence="1" id="KW-1133">Transmembrane helix</keyword>
<dbReference type="Proteomes" id="UP000000445">
    <property type="component" value="Chromosome"/>
</dbReference>
<dbReference type="EMBL" id="CP000916">
    <property type="protein sequence ID" value="ACM22775.1"/>
    <property type="molecule type" value="Genomic_DNA"/>
</dbReference>
<proteinExistence type="predicted"/>
<name>B9K742_THENN</name>
<keyword evidence="1" id="KW-0812">Transmembrane</keyword>
<evidence type="ECO:0000256" key="1">
    <source>
        <dbReference type="SAM" id="Phobius"/>
    </source>
</evidence>
<dbReference type="KEGG" id="tna:CTN_0599"/>
<keyword evidence="3" id="KW-1185">Reference proteome</keyword>
<feature type="transmembrane region" description="Helical" evidence="1">
    <location>
        <begin position="6"/>
        <end position="25"/>
    </location>
</feature>
<dbReference type="STRING" id="309803.CTN_0599"/>
<dbReference type="RefSeq" id="WP_015919094.1">
    <property type="nucleotide sequence ID" value="NC_011978.1"/>
</dbReference>
<dbReference type="AlphaFoldDB" id="B9K742"/>
<sequence>MSTVEILVVLAVSLMIMGFFIPILWKESEEDVQSIVVKIKAMKSLELASRNGILTIVDTGRITVYDPLKKEKTVYRFPFSFQSEGSIDGEDVTFMNGFVSTAGTVYGEGWRITVEPVTGRMRIYRGR</sequence>
<keyword evidence="1" id="KW-0472">Membrane</keyword>
<dbReference type="HOGENOM" id="CLU_1969494_0_0_0"/>
<reference evidence="2 3" key="1">
    <citation type="journal article" date="2009" name="Biosci. Biotechnol. Biochem.">
        <title>WeGAS: a web-based microbial genome annotation system.</title>
        <authorList>
            <person name="Lee D."/>
            <person name="Seo H."/>
            <person name="Park C."/>
            <person name="Park K."/>
        </authorList>
    </citation>
    <scope>NUCLEOTIDE SEQUENCE [LARGE SCALE GENOMIC DNA]</scope>
    <source>
        <strain evidence="3">ATCC 49049 / DSM 4359 / NBRC 107923 / NS-E</strain>
    </source>
</reference>
<gene>
    <name evidence="2" type="ordered locus">CTN_0599</name>
</gene>